<feature type="region of interest" description="Disordered" evidence="1">
    <location>
        <begin position="26"/>
        <end position="50"/>
    </location>
</feature>
<dbReference type="OrthoDB" id="428612at2"/>
<keyword evidence="4" id="KW-1185">Reference proteome</keyword>
<dbReference type="RefSeq" id="WP_073608473.1">
    <property type="nucleotide sequence ID" value="NZ_MRCG01000007.1"/>
</dbReference>
<dbReference type="NCBIfam" id="NF041216">
    <property type="entry name" value="CU044_2847_fam"/>
    <property type="match status" value="1"/>
</dbReference>
<dbReference type="Proteomes" id="UP000185557">
    <property type="component" value="Unassembled WGS sequence"/>
</dbReference>
<name>A0A1U7J5E6_9CYAN</name>
<gene>
    <name evidence="3" type="ORF">NIES30_10960</name>
</gene>
<protein>
    <recommendedName>
        <fullName evidence="2">Trypsin-co-occurring domain-containing protein</fullName>
    </recommendedName>
</protein>
<sequence length="131" mass="14391">MIQRLILEDEANTYSVLVESTSSSPVRSVDEDFDSYDPNTPRGGVPGIRQPQITPELRVKLADVHRTIQGYTQYAIGAFKDLAIAEVEEITLRFNLKITAEGGLPMLASGKAESDFAIEVKCTFPKSKSTV</sequence>
<evidence type="ECO:0000313" key="3">
    <source>
        <dbReference type="EMBL" id="OKH48020.1"/>
    </source>
</evidence>
<proteinExistence type="predicted"/>
<evidence type="ECO:0000256" key="1">
    <source>
        <dbReference type="SAM" id="MobiDB-lite"/>
    </source>
</evidence>
<dbReference type="Pfam" id="PF19493">
    <property type="entry name" value="Trypco1"/>
    <property type="match status" value="1"/>
</dbReference>
<feature type="domain" description="Trypsin-co-occurring" evidence="2">
    <location>
        <begin position="30"/>
        <end position="123"/>
    </location>
</feature>
<evidence type="ECO:0000313" key="4">
    <source>
        <dbReference type="Proteomes" id="UP000185557"/>
    </source>
</evidence>
<dbReference type="AlphaFoldDB" id="A0A1U7J5E6"/>
<dbReference type="EMBL" id="MRCG01000007">
    <property type="protein sequence ID" value="OKH48020.1"/>
    <property type="molecule type" value="Genomic_DNA"/>
</dbReference>
<comment type="caution">
    <text evidence="3">The sequence shown here is derived from an EMBL/GenBank/DDBJ whole genome shotgun (WGS) entry which is preliminary data.</text>
</comment>
<dbReference type="InterPro" id="IPR045794">
    <property type="entry name" value="Trypco1"/>
</dbReference>
<reference evidence="3 4" key="1">
    <citation type="submission" date="2016-11" db="EMBL/GenBank/DDBJ databases">
        <title>Draft Genome Sequences of Nine Cyanobacterial Strains from Diverse Habitats.</title>
        <authorList>
            <person name="Zhu T."/>
            <person name="Hou S."/>
            <person name="Lu X."/>
            <person name="Hess W.R."/>
        </authorList>
    </citation>
    <scope>NUCLEOTIDE SEQUENCE [LARGE SCALE GENOMIC DNA]</scope>
    <source>
        <strain evidence="3 4">NIES-30</strain>
    </source>
</reference>
<organism evidence="3 4">
    <name type="scientific">Phormidium tenue NIES-30</name>
    <dbReference type="NCBI Taxonomy" id="549789"/>
    <lineage>
        <taxon>Bacteria</taxon>
        <taxon>Bacillati</taxon>
        <taxon>Cyanobacteriota</taxon>
        <taxon>Cyanophyceae</taxon>
        <taxon>Oscillatoriophycideae</taxon>
        <taxon>Oscillatoriales</taxon>
        <taxon>Oscillatoriaceae</taxon>
        <taxon>Phormidium</taxon>
    </lineage>
</organism>
<evidence type="ECO:0000259" key="2">
    <source>
        <dbReference type="Pfam" id="PF19493"/>
    </source>
</evidence>
<accession>A0A1U7J5E6</accession>